<feature type="domain" description="GP-PDE" evidence="1">
    <location>
        <begin position="8"/>
        <end position="251"/>
    </location>
</feature>
<evidence type="ECO:0000259" key="1">
    <source>
        <dbReference type="PROSITE" id="PS51704"/>
    </source>
</evidence>
<dbReference type="InterPro" id="IPR017946">
    <property type="entry name" value="PLC-like_Pdiesterase_TIM-brl"/>
</dbReference>
<dbReference type="AlphaFoldDB" id="A0A433XFV6"/>
<sequence>MSGKPLFPRPIAHRGLHDRANGVIENSASAFEAAIAAGYDIECDLQLTSDGVPVVFHDDDLARLTGRTGKVSDITAEEMTRLPLLESSAGDCPMTFADFLARIDGRTLLQVELKRQQGPATPKLAREAAEIASTYPGPLVFESFDPAQIMLVRKFGYLGPTGIITYRYEDENADFSAPQRFFLRHMLHLPFSRFDFLSVHHEALTLPMVRIMRRLGKPVTTWTIRSREDALAARPHVDQIVFEGFTPERPN</sequence>
<dbReference type="EMBL" id="RZNJ01000002">
    <property type="protein sequence ID" value="RUT32946.1"/>
    <property type="molecule type" value="Genomic_DNA"/>
</dbReference>
<dbReference type="GO" id="GO:0006629">
    <property type="term" value="P:lipid metabolic process"/>
    <property type="evidence" value="ECO:0007669"/>
    <property type="project" value="InterPro"/>
</dbReference>
<gene>
    <name evidence="2" type="ORF">EMQ25_07380</name>
</gene>
<dbReference type="RefSeq" id="WP_127187903.1">
    <property type="nucleotide sequence ID" value="NZ_RZNJ01000002.1"/>
</dbReference>
<dbReference type="Proteomes" id="UP000281547">
    <property type="component" value="Unassembled WGS sequence"/>
</dbReference>
<protein>
    <submittedName>
        <fullName evidence="2">Glycerophosphodiester phosphodiesterase</fullName>
    </submittedName>
</protein>
<organism evidence="2 3">
    <name type="scientific">Arsenicitalea aurantiaca</name>
    <dbReference type="NCBI Taxonomy" id="1783274"/>
    <lineage>
        <taxon>Bacteria</taxon>
        <taxon>Pseudomonadati</taxon>
        <taxon>Pseudomonadota</taxon>
        <taxon>Alphaproteobacteria</taxon>
        <taxon>Hyphomicrobiales</taxon>
        <taxon>Devosiaceae</taxon>
        <taxon>Arsenicitalea</taxon>
    </lineage>
</organism>
<dbReference type="GO" id="GO:0008081">
    <property type="term" value="F:phosphoric diester hydrolase activity"/>
    <property type="evidence" value="ECO:0007669"/>
    <property type="project" value="InterPro"/>
</dbReference>
<dbReference type="SUPFAM" id="SSF51695">
    <property type="entry name" value="PLC-like phosphodiesterases"/>
    <property type="match status" value="1"/>
</dbReference>
<dbReference type="PROSITE" id="PS51704">
    <property type="entry name" value="GP_PDE"/>
    <property type="match status" value="1"/>
</dbReference>
<dbReference type="PANTHER" id="PTHR46211">
    <property type="entry name" value="GLYCEROPHOSPHORYL DIESTER PHOSPHODIESTERASE"/>
    <property type="match status" value="1"/>
</dbReference>
<evidence type="ECO:0000313" key="2">
    <source>
        <dbReference type="EMBL" id="RUT32946.1"/>
    </source>
</evidence>
<dbReference type="OrthoDB" id="384721at2"/>
<dbReference type="Gene3D" id="3.20.20.190">
    <property type="entry name" value="Phosphatidylinositol (PI) phosphodiesterase"/>
    <property type="match status" value="1"/>
</dbReference>
<name>A0A433XFV6_9HYPH</name>
<dbReference type="InterPro" id="IPR030395">
    <property type="entry name" value="GP_PDE_dom"/>
</dbReference>
<comment type="caution">
    <text evidence="2">The sequence shown here is derived from an EMBL/GenBank/DDBJ whole genome shotgun (WGS) entry which is preliminary data.</text>
</comment>
<dbReference type="PANTHER" id="PTHR46211:SF1">
    <property type="entry name" value="GLYCEROPHOSPHODIESTER PHOSPHODIESTERASE, CYTOPLASMIC"/>
    <property type="match status" value="1"/>
</dbReference>
<dbReference type="Pfam" id="PF03009">
    <property type="entry name" value="GDPD"/>
    <property type="match status" value="1"/>
</dbReference>
<accession>A0A433XFV6</accession>
<proteinExistence type="predicted"/>
<keyword evidence="3" id="KW-1185">Reference proteome</keyword>
<evidence type="ECO:0000313" key="3">
    <source>
        <dbReference type="Proteomes" id="UP000281547"/>
    </source>
</evidence>
<reference evidence="2 3" key="1">
    <citation type="journal article" date="2016" name="Int. J. Syst. Evol. Microbiol.">
        <title>Arsenicitalea aurantiaca gen. nov., sp. nov., a new member of the family Hyphomicrobiaceae, isolated from high-arsenic sediment.</title>
        <authorList>
            <person name="Mu Y."/>
            <person name="Zhou L."/>
            <person name="Zeng X.C."/>
            <person name="Liu L."/>
            <person name="Pan Y."/>
            <person name="Chen X."/>
            <person name="Wang J."/>
            <person name="Li S."/>
            <person name="Li W.J."/>
            <person name="Wang Y."/>
        </authorList>
    </citation>
    <scope>NUCLEOTIDE SEQUENCE [LARGE SCALE GENOMIC DNA]</scope>
    <source>
        <strain evidence="2 3">42-50</strain>
    </source>
</reference>